<dbReference type="Gene3D" id="1.10.10.10">
    <property type="entry name" value="Winged helix-like DNA-binding domain superfamily/Winged helix DNA-binding domain"/>
    <property type="match status" value="1"/>
</dbReference>
<dbReference type="NCBIfam" id="NF001464">
    <property type="entry name" value="PRK00321.1-5"/>
    <property type="match status" value="1"/>
</dbReference>
<sequence>MWFKNARLYAITEPLDNDHGQIEQALAAFKFTPCTSQEALKLGFCFAMHPGTKEYCHQVNDLMVFSIRKQEKLLPSSVVNEELAPKVEAMEQEKGRPLSRKEKQALKEELIQTLLPRAFSKSTVTTAYYDRSTSMLIVDTASASTAEEFLALLRKAFGSLPAMPLLDNHQLNQQMHFWLQGKDLPAGITLGSSAVLKAPDEEGAQAKFINHLLSADEVQSHLQDKLVTRLQLEQDEKISFTVRDDGSLTGIKFHDLLCNDNEELGWDDTIGRLDADFILMSGQFKQTLTSLLASLKSVDTPTTAEKPRTQLSDADPLFSEAKAFVIECQKASVSGIQRKFRIGYNRAAHLMEELQFCGVVSAPVHNGNREVLMKGA</sequence>
<dbReference type="Pfam" id="PF09397">
    <property type="entry name" value="FtsK_gamma"/>
    <property type="match status" value="1"/>
</dbReference>
<comment type="caution">
    <text evidence="7">The sequence shown here is derived from an EMBL/GenBank/DDBJ whole genome shotgun (WGS) entry which is preliminary data.</text>
</comment>
<dbReference type="InterPro" id="IPR036388">
    <property type="entry name" value="WH-like_DNA-bd_sf"/>
</dbReference>
<dbReference type="GO" id="GO:0003690">
    <property type="term" value="F:double-stranded DNA binding"/>
    <property type="evidence" value="ECO:0007669"/>
    <property type="project" value="TreeGrafter"/>
</dbReference>
<protein>
    <recommendedName>
        <fullName evidence="3">Recombination-associated protein RdgC</fullName>
    </recommendedName>
</protein>
<dbReference type="PANTHER" id="PTHR38103">
    <property type="entry name" value="RECOMBINATION-ASSOCIATED PROTEIN RDGC"/>
    <property type="match status" value="1"/>
</dbReference>
<evidence type="ECO:0000256" key="1">
    <source>
        <dbReference type="ARBA" id="ARBA00004453"/>
    </source>
</evidence>
<name>A0A3P3QNH4_9GAMM</name>
<dbReference type="EMBL" id="RRCF01000001">
    <property type="protein sequence ID" value="RRJ22555.1"/>
    <property type="molecule type" value="Genomic_DNA"/>
</dbReference>
<keyword evidence="5" id="KW-0233">DNA recombination</keyword>
<dbReference type="RefSeq" id="WP_125060809.1">
    <property type="nucleotide sequence ID" value="NZ_LAVS01000090.1"/>
</dbReference>
<dbReference type="InterPro" id="IPR018541">
    <property type="entry name" value="Ftsk_gamma"/>
</dbReference>
<evidence type="ECO:0000256" key="3">
    <source>
        <dbReference type="ARBA" id="ARBA00022296"/>
    </source>
</evidence>
<evidence type="ECO:0000313" key="7">
    <source>
        <dbReference type="EMBL" id="RRJ22555.1"/>
    </source>
</evidence>
<dbReference type="PANTHER" id="PTHR38103:SF1">
    <property type="entry name" value="RECOMBINATION-ASSOCIATED PROTEIN RDGC"/>
    <property type="match status" value="1"/>
</dbReference>
<dbReference type="InterPro" id="IPR036390">
    <property type="entry name" value="WH_DNA-bd_sf"/>
</dbReference>
<evidence type="ECO:0000256" key="2">
    <source>
        <dbReference type="ARBA" id="ARBA00008657"/>
    </source>
</evidence>
<proteinExistence type="inferred from homology"/>
<dbReference type="GO" id="GO:0000018">
    <property type="term" value="P:regulation of DNA recombination"/>
    <property type="evidence" value="ECO:0007669"/>
    <property type="project" value="TreeGrafter"/>
</dbReference>
<reference evidence="7 8" key="1">
    <citation type="submission" date="2018-11" db="EMBL/GenBank/DDBJ databases">
        <title>Draft genome analysis of Rheinheimera mesophila isolated from an industrial waste site.</title>
        <authorList>
            <person name="Yu Q."/>
            <person name="Qi Y."/>
            <person name="Zhang H."/>
            <person name="Lu Y."/>
            <person name="Pu J."/>
        </authorList>
    </citation>
    <scope>NUCLEOTIDE SEQUENCE [LARGE SCALE GENOMIC DNA]</scope>
    <source>
        <strain evidence="7 8">IITR13</strain>
    </source>
</reference>
<dbReference type="GO" id="GO:0006310">
    <property type="term" value="P:DNA recombination"/>
    <property type="evidence" value="ECO:0007669"/>
    <property type="project" value="UniProtKB-KW"/>
</dbReference>
<organism evidence="7 8">
    <name type="scientific">Rheinheimera mesophila</name>
    <dbReference type="NCBI Taxonomy" id="1547515"/>
    <lineage>
        <taxon>Bacteria</taxon>
        <taxon>Pseudomonadati</taxon>
        <taxon>Pseudomonadota</taxon>
        <taxon>Gammaproteobacteria</taxon>
        <taxon>Chromatiales</taxon>
        <taxon>Chromatiaceae</taxon>
        <taxon>Rheinheimera</taxon>
    </lineage>
</organism>
<evidence type="ECO:0000256" key="5">
    <source>
        <dbReference type="ARBA" id="ARBA00023172"/>
    </source>
</evidence>
<evidence type="ECO:0000313" key="8">
    <source>
        <dbReference type="Proteomes" id="UP000276260"/>
    </source>
</evidence>
<feature type="domain" description="FtsK gamma" evidence="6">
    <location>
        <begin position="311"/>
        <end position="376"/>
    </location>
</feature>
<dbReference type="InterPro" id="IPR007476">
    <property type="entry name" value="RdgC"/>
</dbReference>
<dbReference type="SMART" id="SM00843">
    <property type="entry name" value="Ftsk_gamma"/>
    <property type="match status" value="1"/>
</dbReference>
<evidence type="ECO:0000259" key="6">
    <source>
        <dbReference type="SMART" id="SM00843"/>
    </source>
</evidence>
<keyword evidence="4" id="KW-0963">Cytoplasm</keyword>
<gene>
    <name evidence="7" type="primary">rdgC</name>
    <name evidence="7" type="ORF">EIK76_00265</name>
</gene>
<comment type="similarity">
    <text evidence="2">Belongs to the RdgC family.</text>
</comment>
<dbReference type="OrthoDB" id="5290530at2"/>
<dbReference type="SUPFAM" id="SSF46785">
    <property type="entry name" value="Winged helix' DNA-binding domain"/>
    <property type="match status" value="1"/>
</dbReference>
<dbReference type="Pfam" id="PF04381">
    <property type="entry name" value="RdgC"/>
    <property type="match status" value="1"/>
</dbReference>
<dbReference type="AlphaFoldDB" id="A0A3P3QNH4"/>
<comment type="subcellular location">
    <subcellularLocation>
        <location evidence="1">Cytoplasm</location>
        <location evidence="1">Nucleoid</location>
    </subcellularLocation>
</comment>
<dbReference type="Proteomes" id="UP000276260">
    <property type="component" value="Unassembled WGS sequence"/>
</dbReference>
<evidence type="ECO:0000256" key="4">
    <source>
        <dbReference type="ARBA" id="ARBA00022490"/>
    </source>
</evidence>
<dbReference type="GO" id="GO:0043590">
    <property type="term" value="C:bacterial nucleoid"/>
    <property type="evidence" value="ECO:0007669"/>
    <property type="project" value="TreeGrafter"/>
</dbReference>
<keyword evidence="8" id="KW-1185">Reference proteome</keyword>
<accession>A0A3P3QNH4</accession>